<comment type="similarity">
    <text evidence="2">Belongs to the ABC-2 integral membrane protein family.</text>
</comment>
<keyword evidence="11" id="KW-1185">Reference proteome</keyword>
<keyword evidence="6 8" id="KW-1133">Transmembrane helix</keyword>
<dbReference type="GO" id="GO:0140359">
    <property type="term" value="F:ABC-type transporter activity"/>
    <property type="evidence" value="ECO:0007669"/>
    <property type="project" value="InterPro"/>
</dbReference>
<dbReference type="AlphaFoldDB" id="A0A318L987"/>
<feature type="transmembrane region" description="Helical" evidence="8">
    <location>
        <begin position="297"/>
        <end position="315"/>
    </location>
</feature>
<feature type="domain" description="ABC transmembrane type-2" evidence="9">
    <location>
        <begin position="135"/>
        <end position="379"/>
    </location>
</feature>
<evidence type="ECO:0000256" key="2">
    <source>
        <dbReference type="ARBA" id="ARBA00007783"/>
    </source>
</evidence>
<dbReference type="GO" id="GO:0005886">
    <property type="term" value="C:plasma membrane"/>
    <property type="evidence" value="ECO:0007669"/>
    <property type="project" value="UniProtKB-SubCell"/>
</dbReference>
<evidence type="ECO:0000256" key="4">
    <source>
        <dbReference type="ARBA" id="ARBA00022475"/>
    </source>
</evidence>
<dbReference type="InterPro" id="IPR051449">
    <property type="entry name" value="ABC-2_transporter_component"/>
</dbReference>
<keyword evidence="7 8" id="KW-0472">Membrane</keyword>
<dbReference type="Proteomes" id="UP000247555">
    <property type="component" value="Unassembled WGS sequence"/>
</dbReference>
<dbReference type="OrthoDB" id="9808686at2"/>
<evidence type="ECO:0000256" key="7">
    <source>
        <dbReference type="ARBA" id="ARBA00023136"/>
    </source>
</evidence>
<feature type="transmembrane region" description="Helical" evidence="8">
    <location>
        <begin position="29"/>
        <end position="49"/>
    </location>
</feature>
<feature type="transmembrane region" description="Helical" evidence="8">
    <location>
        <begin position="230"/>
        <end position="254"/>
    </location>
</feature>
<proteinExistence type="inferred from homology"/>
<sequence>MNRDDLALWALRLRVMLGKELRQLLRDRVLLAFIVYAFSVDIFLAASGVSLQLNRAATLVQDFDHSTASRELSSRFVSPYFRVDGQISHDSEAQARLDDGRAMLALTIPPGFQADLQRGQPTAVQLQVDATNSVLGFLASSYASLITSRFGLEQAASALGASGAALPVIDNQVRVWFNPNQLDSWFMGITELLNIVTVFSILLPAAAMVREKERGTVEQLLVSPLSPFQIVFPKVLAMTLVIVLGSALALFGVLQLGFAVPVRGSAVLFLLLTALYVFTTAGLGLAAATLARNLAQVGMLSILILAPMIFLSGAWTPPEAMPAWLRALTYLSPMHYYIDAAFGVLLKGQGALELWRSLLGMTLIGVTVFVWGLRRVRMG</sequence>
<feature type="transmembrane region" description="Helical" evidence="8">
    <location>
        <begin position="185"/>
        <end position="209"/>
    </location>
</feature>
<protein>
    <submittedName>
        <fullName evidence="10">ABC-2 type transport system permease protein</fullName>
    </submittedName>
</protein>
<dbReference type="PANTHER" id="PTHR30294">
    <property type="entry name" value="MEMBRANE COMPONENT OF ABC TRANSPORTER YHHJ-RELATED"/>
    <property type="match status" value="1"/>
</dbReference>
<dbReference type="InterPro" id="IPR047817">
    <property type="entry name" value="ABC2_TM_bact-type"/>
</dbReference>
<comment type="caution">
    <text evidence="10">The sequence shown here is derived from an EMBL/GenBank/DDBJ whole genome shotgun (WGS) entry which is preliminary data.</text>
</comment>
<reference evidence="10 11" key="1">
    <citation type="submission" date="2018-05" db="EMBL/GenBank/DDBJ databases">
        <title>Genomic Encyclopedia of Type Strains, Phase IV (KMG-IV): sequencing the most valuable type-strain genomes for metagenomic binning, comparative biology and taxonomic classification.</title>
        <authorList>
            <person name="Goeker M."/>
        </authorList>
    </citation>
    <scope>NUCLEOTIDE SEQUENCE [LARGE SCALE GENOMIC DNA]</scope>
    <source>
        <strain evidence="10 11">DSM 29661</strain>
    </source>
</reference>
<comment type="subcellular location">
    <subcellularLocation>
        <location evidence="1">Cell membrane</location>
        <topology evidence="1">Multi-pass membrane protein</topology>
    </subcellularLocation>
</comment>
<evidence type="ECO:0000259" key="9">
    <source>
        <dbReference type="PROSITE" id="PS51012"/>
    </source>
</evidence>
<feature type="transmembrane region" description="Helical" evidence="8">
    <location>
        <begin position="354"/>
        <end position="373"/>
    </location>
</feature>
<dbReference type="EMBL" id="QJKI01000001">
    <property type="protein sequence ID" value="PXX82073.1"/>
    <property type="molecule type" value="Genomic_DNA"/>
</dbReference>
<accession>A0A318L987</accession>
<dbReference type="PROSITE" id="PS51012">
    <property type="entry name" value="ABC_TM2"/>
    <property type="match status" value="1"/>
</dbReference>
<evidence type="ECO:0000313" key="11">
    <source>
        <dbReference type="Proteomes" id="UP000247555"/>
    </source>
</evidence>
<organism evidence="10 11">
    <name type="scientific">Rivihabitans pingtungensis</name>
    <dbReference type="NCBI Taxonomy" id="1054498"/>
    <lineage>
        <taxon>Bacteria</taxon>
        <taxon>Pseudomonadati</taxon>
        <taxon>Pseudomonadota</taxon>
        <taxon>Betaproteobacteria</taxon>
        <taxon>Neisseriales</taxon>
        <taxon>Aquaspirillaceae</taxon>
        <taxon>Rivihabitans</taxon>
    </lineage>
</organism>
<keyword evidence="4" id="KW-1003">Cell membrane</keyword>
<dbReference type="InterPro" id="IPR013525">
    <property type="entry name" value="ABC2_TM"/>
</dbReference>
<evidence type="ECO:0000256" key="3">
    <source>
        <dbReference type="ARBA" id="ARBA00022448"/>
    </source>
</evidence>
<gene>
    <name evidence="10" type="ORF">DFR34_101307</name>
</gene>
<evidence type="ECO:0000256" key="5">
    <source>
        <dbReference type="ARBA" id="ARBA00022692"/>
    </source>
</evidence>
<name>A0A318L987_9NEIS</name>
<dbReference type="PANTHER" id="PTHR30294:SF47">
    <property type="entry name" value="INNER MEMBRANE TRANSPORT PERMEASE YHHJ"/>
    <property type="match status" value="1"/>
</dbReference>
<keyword evidence="5 8" id="KW-0812">Transmembrane</keyword>
<evidence type="ECO:0000256" key="1">
    <source>
        <dbReference type="ARBA" id="ARBA00004651"/>
    </source>
</evidence>
<evidence type="ECO:0000256" key="8">
    <source>
        <dbReference type="SAM" id="Phobius"/>
    </source>
</evidence>
<feature type="transmembrane region" description="Helical" evidence="8">
    <location>
        <begin position="266"/>
        <end position="290"/>
    </location>
</feature>
<evidence type="ECO:0000313" key="10">
    <source>
        <dbReference type="EMBL" id="PXX82073.1"/>
    </source>
</evidence>
<keyword evidence="3" id="KW-0813">Transport</keyword>
<dbReference type="RefSeq" id="WP_110389365.1">
    <property type="nucleotide sequence ID" value="NZ_QJKI01000001.1"/>
</dbReference>
<evidence type="ECO:0000256" key="6">
    <source>
        <dbReference type="ARBA" id="ARBA00022989"/>
    </source>
</evidence>
<dbReference type="Pfam" id="PF12698">
    <property type="entry name" value="ABC2_membrane_3"/>
    <property type="match status" value="1"/>
</dbReference>
<dbReference type="Gene3D" id="3.40.1710.10">
    <property type="entry name" value="abc type-2 transporter like domain"/>
    <property type="match status" value="1"/>
</dbReference>